<evidence type="ECO:0000256" key="1">
    <source>
        <dbReference type="SAM" id="Phobius"/>
    </source>
</evidence>
<reference evidence="2 3" key="1">
    <citation type="journal article" date="2017" name="Int. J. Syst. Evol. Microbiol.">
        <title>Maripseudobacter aurantiacus gen. nov., sp. nov., a novel member of the family Flavobacteriaceae isolated from a sedimentation basin.</title>
        <authorList>
            <person name="Chen C."/>
            <person name="Su Y."/>
            <person name="Tao T."/>
            <person name="Fu G."/>
            <person name="Zhang C."/>
            <person name="Sun C."/>
            <person name="Zhang X."/>
            <person name="Wu M."/>
        </authorList>
    </citation>
    <scope>NUCLEOTIDE SEQUENCE [LARGE SCALE GENOMIC DNA]</scope>
    <source>
        <strain evidence="3">CDA4</strain>
    </source>
</reference>
<gene>
    <name evidence="2" type="ORF">FEK29_17265</name>
</gene>
<dbReference type="Pfam" id="PF10825">
    <property type="entry name" value="DUF2752"/>
    <property type="match status" value="1"/>
</dbReference>
<feature type="transmembrane region" description="Helical" evidence="1">
    <location>
        <begin position="80"/>
        <end position="98"/>
    </location>
</feature>
<keyword evidence="3" id="KW-1185">Reference proteome</keyword>
<evidence type="ECO:0000313" key="3">
    <source>
        <dbReference type="Proteomes" id="UP000308382"/>
    </source>
</evidence>
<name>A0A5R8LSX3_9FLAO</name>
<dbReference type="AlphaFoldDB" id="A0A5R8LSX3"/>
<proteinExistence type="predicted"/>
<accession>A0A5R8LSX3</accession>
<protein>
    <submittedName>
        <fullName evidence="2">DUF2752 domain-containing protein</fullName>
    </submittedName>
</protein>
<dbReference type="OrthoDB" id="9815897at2"/>
<dbReference type="RefSeq" id="WP_138259685.1">
    <property type="nucleotide sequence ID" value="NZ_VBUK01000016.1"/>
</dbReference>
<keyword evidence="1" id="KW-0812">Transmembrane</keyword>
<keyword evidence="1" id="KW-1133">Transmembrane helix</keyword>
<dbReference type="InterPro" id="IPR021215">
    <property type="entry name" value="DUF2752"/>
</dbReference>
<evidence type="ECO:0000313" key="2">
    <source>
        <dbReference type="EMBL" id="TLF40347.1"/>
    </source>
</evidence>
<keyword evidence="1" id="KW-0472">Membrane</keyword>
<dbReference type="Proteomes" id="UP000308382">
    <property type="component" value="Unassembled WGS sequence"/>
</dbReference>
<feature type="transmembrane region" description="Helical" evidence="1">
    <location>
        <begin position="50"/>
        <end position="68"/>
    </location>
</feature>
<organism evidence="2 3">
    <name type="scientific">Maribacter aurantiacus</name>
    <dbReference type="NCBI Taxonomy" id="1882343"/>
    <lineage>
        <taxon>Bacteria</taxon>
        <taxon>Pseudomonadati</taxon>
        <taxon>Bacteroidota</taxon>
        <taxon>Flavobacteriia</taxon>
        <taxon>Flavobacteriales</taxon>
        <taxon>Flavobacteriaceae</taxon>
        <taxon>Maribacter</taxon>
    </lineage>
</organism>
<comment type="caution">
    <text evidence="2">The sequence shown here is derived from an EMBL/GenBank/DDBJ whole genome shotgun (WGS) entry which is preliminary data.</text>
</comment>
<sequence>MQLSALLYILNIEKYMLPCFTKQFLGVDCPGCGLQRSLLFLFKGEFVEAFKMYPAIYPLIALFAFLLVRNRFNFKHESNITFSLMFISTAAVFINFFFKFI</sequence>
<dbReference type="EMBL" id="VBUK01000016">
    <property type="protein sequence ID" value="TLF40347.1"/>
    <property type="molecule type" value="Genomic_DNA"/>
</dbReference>